<accession>A0A562RYI2</accession>
<keyword evidence="9" id="KW-1185">Reference proteome</keyword>
<sequence>MKKSWTIGKKLITAFLSVSLITLFVGLVSFVSMFRVSGVAENLAQSSVPAVAVANDVERMAMMTMYASRGYAYTENREFLRAARESLALTMEHIREASAHATARNMAFLSDNADTAARATEAYGQLLDQTVQQTEIIGRAVLSADGAAEQFVQSMEAYLGVQERAMESFLEQNLSTAERSMSEEGRRFIRDEVWIRTIRIKAGNDILDLGTAIITDTWRAIAGRDVQRFRQTMERFDGLNRSLEDLIRVTRQEHNLRLLQTCLRAASDYHENMEIFLNAWLEREALGEQRNRAAEQVLQAASATAAAGIADTGQAALSVTQQLGLASTIISISAIFAVAAAIGLGLIITRSINTNLSRIIGGLNEGSDQVASASGQISSASISLAEGASEQAASIEETSSSMEEISSMIKQNADNAGEANTLMGQTREVVNTATASMAELTGSMTDISKASDETSKIIKTIDEIAFQTNLLALNAAVEAARAGEAGAGFAVVADEVRNLAMRAAEAAKNTAELIDGTVKKVQQGSELVSRTNSAFSEVASSNTQVGQLVAEIAAASKEQAQGIEQINRAVAEMDKVVQHNAANAEESASASEEMNAQAEQMKSMVQELVAMVGGAAASARRHSYGTTHYREESQNRPSPARTQAPARLNQDRSLKRPAQTKGKEINPKQVIPMDDDDDFTRF</sequence>
<dbReference type="GO" id="GO:0004888">
    <property type="term" value="F:transmembrane signaling receptor activity"/>
    <property type="evidence" value="ECO:0007669"/>
    <property type="project" value="TreeGrafter"/>
</dbReference>
<name>A0A562RYI2_9BACT</name>
<evidence type="ECO:0000256" key="2">
    <source>
        <dbReference type="ARBA" id="ARBA00029447"/>
    </source>
</evidence>
<evidence type="ECO:0000256" key="6">
    <source>
        <dbReference type="SAM" id="Phobius"/>
    </source>
</evidence>
<dbReference type="GO" id="GO:0005886">
    <property type="term" value="C:plasma membrane"/>
    <property type="evidence" value="ECO:0007669"/>
    <property type="project" value="TreeGrafter"/>
</dbReference>
<evidence type="ECO:0000256" key="5">
    <source>
        <dbReference type="SAM" id="MobiDB-lite"/>
    </source>
</evidence>
<keyword evidence="4" id="KW-0175">Coiled coil</keyword>
<dbReference type="SMART" id="SM00283">
    <property type="entry name" value="MA"/>
    <property type="match status" value="1"/>
</dbReference>
<dbReference type="GO" id="GO:0007165">
    <property type="term" value="P:signal transduction"/>
    <property type="evidence" value="ECO:0007669"/>
    <property type="project" value="UniProtKB-KW"/>
</dbReference>
<dbReference type="InterPro" id="IPR051310">
    <property type="entry name" value="MCP_chemotaxis"/>
</dbReference>
<dbReference type="InterPro" id="IPR004089">
    <property type="entry name" value="MCPsignal_dom"/>
</dbReference>
<dbReference type="Pfam" id="PF00015">
    <property type="entry name" value="MCPsignal"/>
    <property type="match status" value="1"/>
</dbReference>
<keyword evidence="6" id="KW-0472">Membrane</keyword>
<dbReference type="PANTHER" id="PTHR43531:SF14">
    <property type="entry name" value="METHYL-ACCEPTING CHEMOTAXIS PROTEIN I-RELATED"/>
    <property type="match status" value="1"/>
</dbReference>
<feature type="compositionally biased region" description="Acidic residues" evidence="5">
    <location>
        <begin position="673"/>
        <end position="682"/>
    </location>
</feature>
<gene>
    <name evidence="8" type="ORF">LZ24_01097</name>
</gene>
<feature type="transmembrane region" description="Helical" evidence="6">
    <location>
        <begin position="323"/>
        <end position="348"/>
    </location>
</feature>
<comment type="similarity">
    <text evidence="2">Belongs to the methyl-accepting chemotaxis (MCP) protein family.</text>
</comment>
<keyword evidence="1" id="KW-0488">Methylation</keyword>
<proteinExistence type="inferred from homology"/>
<reference evidence="8 9" key="1">
    <citation type="submission" date="2019-07" db="EMBL/GenBank/DDBJ databases">
        <title>Genome sequencing of 100 strains of the haloalkaliphilic chemolithoautotrophic sulfur-oxidizing bacterium Thioalkalivibrio.</title>
        <authorList>
            <person name="Muyzer G."/>
        </authorList>
    </citation>
    <scope>NUCLEOTIDE SEQUENCE [LARGE SCALE GENOMIC DNA]</scope>
    <source>
        <strain evidence="8 9">ASO4-4</strain>
    </source>
</reference>
<evidence type="ECO:0000313" key="8">
    <source>
        <dbReference type="EMBL" id="TWI74157.1"/>
    </source>
</evidence>
<feature type="region of interest" description="Disordered" evidence="5">
    <location>
        <begin position="619"/>
        <end position="682"/>
    </location>
</feature>
<evidence type="ECO:0000256" key="3">
    <source>
        <dbReference type="PROSITE-ProRule" id="PRU00284"/>
    </source>
</evidence>
<feature type="domain" description="Methyl-accepting transducer" evidence="7">
    <location>
        <begin position="366"/>
        <end position="595"/>
    </location>
</feature>
<dbReference type="SUPFAM" id="SSF58104">
    <property type="entry name" value="Methyl-accepting chemotaxis protein (MCP) signaling domain"/>
    <property type="match status" value="1"/>
</dbReference>
<dbReference type="GO" id="GO:0006935">
    <property type="term" value="P:chemotaxis"/>
    <property type="evidence" value="ECO:0007669"/>
    <property type="project" value="TreeGrafter"/>
</dbReference>
<evidence type="ECO:0000256" key="1">
    <source>
        <dbReference type="ARBA" id="ARBA00022481"/>
    </source>
</evidence>
<feature type="coiled-coil region" evidence="4">
    <location>
        <begin position="581"/>
        <end position="611"/>
    </location>
</feature>
<protein>
    <submittedName>
        <fullName evidence="8">Methyl-accepting chemotaxis protein</fullName>
    </submittedName>
</protein>
<evidence type="ECO:0000256" key="4">
    <source>
        <dbReference type="SAM" id="Coils"/>
    </source>
</evidence>
<dbReference type="EMBL" id="VLLC01000006">
    <property type="protein sequence ID" value="TWI74157.1"/>
    <property type="molecule type" value="Genomic_DNA"/>
</dbReference>
<comment type="caution">
    <text evidence="8">The sequence shown here is derived from an EMBL/GenBank/DDBJ whole genome shotgun (WGS) entry which is preliminary data.</text>
</comment>
<dbReference type="PROSITE" id="PS50111">
    <property type="entry name" value="CHEMOTAXIS_TRANSDUC_2"/>
    <property type="match status" value="1"/>
</dbReference>
<evidence type="ECO:0000313" key="9">
    <source>
        <dbReference type="Proteomes" id="UP000318307"/>
    </source>
</evidence>
<dbReference type="Proteomes" id="UP000318307">
    <property type="component" value="Unassembled WGS sequence"/>
</dbReference>
<dbReference type="PANTHER" id="PTHR43531">
    <property type="entry name" value="PROTEIN ICFG"/>
    <property type="match status" value="1"/>
</dbReference>
<dbReference type="Gene3D" id="1.10.287.950">
    <property type="entry name" value="Methyl-accepting chemotaxis protein"/>
    <property type="match status" value="1"/>
</dbReference>
<keyword evidence="6" id="KW-0812">Transmembrane</keyword>
<feature type="transmembrane region" description="Helical" evidence="6">
    <location>
        <begin position="12"/>
        <end position="34"/>
    </location>
</feature>
<dbReference type="AlphaFoldDB" id="A0A562RYI2"/>
<organism evidence="8 9">
    <name type="scientific">Desulfobotulus alkaliphilus</name>
    <dbReference type="NCBI Taxonomy" id="622671"/>
    <lineage>
        <taxon>Bacteria</taxon>
        <taxon>Pseudomonadati</taxon>
        <taxon>Thermodesulfobacteriota</taxon>
        <taxon>Desulfobacteria</taxon>
        <taxon>Desulfobacterales</taxon>
        <taxon>Desulfobacteraceae</taxon>
        <taxon>Desulfobotulus</taxon>
    </lineage>
</organism>
<dbReference type="RefSeq" id="WP_246118523.1">
    <property type="nucleotide sequence ID" value="NZ_VLLC01000006.1"/>
</dbReference>
<keyword evidence="6" id="KW-1133">Transmembrane helix</keyword>
<evidence type="ECO:0000259" key="7">
    <source>
        <dbReference type="PROSITE" id="PS50111"/>
    </source>
</evidence>
<keyword evidence="3" id="KW-0807">Transducer</keyword>